<dbReference type="InterPro" id="IPR040372">
    <property type="entry name" value="YaeB-like"/>
</dbReference>
<accession>A0A080ZD58</accession>
<comment type="similarity">
    <text evidence="2">Belongs to the tRNA methyltransferase O family.</text>
</comment>
<feature type="region of interest" description="Disordered" evidence="3">
    <location>
        <begin position="58"/>
        <end position="79"/>
    </location>
</feature>
<dbReference type="InterPro" id="IPR023370">
    <property type="entry name" value="TrmO-like_N"/>
</dbReference>
<evidence type="ECO:0000256" key="1">
    <source>
        <dbReference type="ARBA" id="ARBA00022691"/>
    </source>
</evidence>
<gene>
    <name evidence="5" type="ORF">F444_17878</name>
</gene>
<dbReference type="Pfam" id="PF01980">
    <property type="entry name" value="TrmO_N"/>
    <property type="match status" value="1"/>
</dbReference>
<keyword evidence="1" id="KW-0949">S-adenosyl-L-methionine</keyword>
<dbReference type="PROSITE" id="PS51668">
    <property type="entry name" value="TSAA_2"/>
    <property type="match status" value="1"/>
</dbReference>
<evidence type="ECO:0000256" key="2">
    <source>
        <dbReference type="ARBA" id="ARBA00033753"/>
    </source>
</evidence>
<protein>
    <recommendedName>
        <fullName evidence="4">TsaA-like domain-containing protein</fullName>
    </recommendedName>
</protein>
<dbReference type="Gene3D" id="2.40.30.70">
    <property type="entry name" value="YaeB-like"/>
    <property type="match status" value="1"/>
</dbReference>
<dbReference type="SUPFAM" id="SSF118196">
    <property type="entry name" value="YaeB-like"/>
    <property type="match status" value="1"/>
</dbReference>
<feature type="compositionally biased region" description="Basic and acidic residues" evidence="3">
    <location>
        <begin position="58"/>
        <end position="78"/>
    </location>
</feature>
<sequence length="353" mass="39515">MTLTRWTAASLVASGALCATLGAWFGRYLLTRGGRQGHLHNDDPLVKELEQEIERQKQLRAQERTGRTNAEREAREALQRQQEAAGYNFEAVAHVQSCFADRRGTPRQGGLVENSRARITFKTNIPPASLECLEQFSHLWVLFVFHENTNLAKGAPKTTFPAKIAPPRLGGKKVGLFSTRTPHRPNSIGLSVVRIEAIRDRCIEISGHDLVNGTPVLDVKPYVPADYVPGHVVPGWVAAETDVVTRPVEFTPEATASLTELVDAKLSSFYSNVADLKTAIEQMLILDIRSVHQGRGQAAETQHFQCRFDTVQIEFTTLEECIRVLSCTRYTTPHDRSRLLLRQALLNQQQREE</sequence>
<dbReference type="FunFam" id="3.30.2310.10:FF:000004">
    <property type="entry name" value="Nef-associated protein 1"/>
    <property type="match status" value="1"/>
</dbReference>
<comment type="caution">
    <text evidence="5">The sequence shown here is derived from an EMBL/GenBank/DDBJ whole genome shotgun (WGS) entry which is preliminary data.</text>
</comment>
<name>A0A080ZD58_PHYNI</name>
<feature type="domain" description="TsaA-like" evidence="4">
    <location>
        <begin position="89"/>
        <end position="231"/>
    </location>
</feature>
<dbReference type="OrthoDB" id="4882at2759"/>
<dbReference type="PANTHER" id="PTHR12818">
    <property type="entry name" value="TRNA (ADENINE(37)-N6)-METHYLTRANSFERASE"/>
    <property type="match status" value="1"/>
</dbReference>
<dbReference type="NCBIfam" id="TIGR00104">
    <property type="entry name" value="tRNA_TsaA"/>
    <property type="match status" value="1"/>
</dbReference>
<dbReference type="Gene3D" id="3.30.2310.10">
    <property type="entry name" value="YaeB-like"/>
    <property type="match status" value="1"/>
</dbReference>
<dbReference type="AlphaFoldDB" id="A0A080ZD58"/>
<evidence type="ECO:0000313" key="6">
    <source>
        <dbReference type="Proteomes" id="UP000028582"/>
    </source>
</evidence>
<reference evidence="5 6" key="1">
    <citation type="submission" date="2013-11" db="EMBL/GenBank/DDBJ databases">
        <title>The Genome Sequence of Phytophthora parasitica P1976.</title>
        <authorList>
            <consortium name="The Broad Institute Genomics Platform"/>
            <person name="Russ C."/>
            <person name="Tyler B."/>
            <person name="Panabieres F."/>
            <person name="Shan W."/>
            <person name="Tripathy S."/>
            <person name="Grunwald N."/>
            <person name="Machado M."/>
            <person name="Johnson C.S."/>
            <person name="Walker B."/>
            <person name="Young S."/>
            <person name="Zeng Q."/>
            <person name="Gargeya S."/>
            <person name="Fitzgerald M."/>
            <person name="Haas B."/>
            <person name="Abouelleil A."/>
            <person name="Allen A.W."/>
            <person name="Alvarado L."/>
            <person name="Arachchi H.M."/>
            <person name="Berlin A.M."/>
            <person name="Chapman S.B."/>
            <person name="Gainer-Dewar J."/>
            <person name="Goldberg J."/>
            <person name="Griggs A."/>
            <person name="Gujja S."/>
            <person name="Hansen M."/>
            <person name="Howarth C."/>
            <person name="Imamovic A."/>
            <person name="Ireland A."/>
            <person name="Larimer J."/>
            <person name="McCowan C."/>
            <person name="Murphy C."/>
            <person name="Pearson M."/>
            <person name="Poon T.W."/>
            <person name="Priest M."/>
            <person name="Roberts A."/>
            <person name="Saif S."/>
            <person name="Shea T."/>
            <person name="Sisk P."/>
            <person name="Sykes S."/>
            <person name="Wortman J."/>
            <person name="Nusbaum C."/>
            <person name="Birren B."/>
        </authorList>
    </citation>
    <scope>NUCLEOTIDE SEQUENCE [LARGE SCALE GENOMIC DNA]</scope>
    <source>
        <strain evidence="5 6">P1976</strain>
    </source>
</reference>
<dbReference type="CDD" id="cd09281">
    <property type="entry name" value="UPF0066"/>
    <property type="match status" value="1"/>
</dbReference>
<dbReference type="InterPro" id="IPR036413">
    <property type="entry name" value="YaeB-like_sf"/>
</dbReference>
<evidence type="ECO:0000259" key="4">
    <source>
        <dbReference type="PROSITE" id="PS51668"/>
    </source>
</evidence>
<dbReference type="InterPro" id="IPR036414">
    <property type="entry name" value="YaeB_N_sf"/>
</dbReference>
<dbReference type="Proteomes" id="UP000028582">
    <property type="component" value="Unassembled WGS sequence"/>
</dbReference>
<organism evidence="5 6">
    <name type="scientific">Phytophthora nicotianae P1976</name>
    <dbReference type="NCBI Taxonomy" id="1317066"/>
    <lineage>
        <taxon>Eukaryota</taxon>
        <taxon>Sar</taxon>
        <taxon>Stramenopiles</taxon>
        <taxon>Oomycota</taxon>
        <taxon>Peronosporomycetes</taxon>
        <taxon>Peronosporales</taxon>
        <taxon>Peronosporaceae</taxon>
        <taxon>Phytophthora</taxon>
    </lineage>
</organism>
<evidence type="ECO:0000256" key="3">
    <source>
        <dbReference type="SAM" id="MobiDB-lite"/>
    </source>
</evidence>
<dbReference type="PANTHER" id="PTHR12818:SF0">
    <property type="entry name" value="TRNA (ADENINE(37)-N6)-METHYLTRANSFERASE"/>
    <property type="match status" value="1"/>
</dbReference>
<proteinExistence type="inferred from homology"/>
<dbReference type="FunFam" id="2.40.30.70:FF:000005">
    <property type="entry name" value="Nef-associated protein 1"/>
    <property type="match status" value="1"/>
</dbReference>
<dbReference type="EMBL" id="ANJA01003259">
    <property type="protein sequence ID" value="ETO64569.1"/>
    <property type="molecule type" value="Genomic_DNA"/>
</dbReference>
<evidence type="ECO:0000313" key="5">
    <source>
        <dbReference type="EMBL" id="ETO64569.1"/>
    </source>
</evidence>